<organism evidence="1 2">
    <name type="scientific">Paenibacillus tyrfis</name>
    <dbReference type="NCBI Taxonomy" id="1501230"/>
    <lineage>
        <taxon>Bacteria</taxon>
        <taxon>Bacillati</taxon>
        <taxon>Bacillota</taxon>
        <taxon>Bacilli</taxon>
        <taxon>Bacillales</taxon>
        <taxon>Paenibacillaceae</taxon>
        <taxon>Paenibacillus</taxon>
    </lineage>
</organism>
<comment type="caution">
    <text evidence="1">The sequence shown here is derived from an EMBL/GenBank/DDBJ whole genome shotgun (WGS) entry which is preliminary data.</text>
</comment>
<reference evidence="1 2" key="1">
    <citation type="submission" date="2014-06" db="EMBL/GenBank/DDBJ databases">
        <title>Draft genome sequence of Paenibacillus sp. MSt1.</title>
        <authorList>
            <person name="Aw Y.K."/>
            <person name="Ong K.S."/>
            <person name="Gan H.M."/>
            <person name="Lee S.M."/>
        </authorList>
    </citation>
    <scope>NUCLEOTIDE SEQUENCE [LARGE SCALE GENOMIC DNA]</scope>
    <source>
        <strain evidence="1 2">MSt1</strain>
    </source>
</reference>
<dbReference type="eggNOG" id="COG4326">
    <property type="taxonomic scope" value="Bacteria"/>
</dbReference>
<dbReference type="Pfam" id="PF07070">
    <property type="entry name" value="Spo0M"/>
    <property type="match status" value="1"/>
</dbReference>
<dbReference type="OrthoDB" id="2351239at2"/>
<dbReference type="AlphaFoldDB" id="A0A081NYS9"/>
<evidence type="ECO:0000313" key="1">
    <source>
        <dbReference type="EMBL" id="KEQ23602.1"/>
    </source>
</evidence>
<dbReference type="InterPro" id="IPR009776">
    <property type="entry name" value="Spore_0_M"/>
</dbReference>
<dbReference type="Proteomes" id="UP000028123">
    <property type="component" value="Unassembled WGS sequence"/>
</dbReference>
<protein>
    <submittedName>
        <fullName evidence="1">Sporulation protein SpoOM</fullName>
    </submittedName>
</protein>
<evidence type="ECO:0000313" key="2">
    <source>
        <dbReference type="Proteomes" id="UP000028123"/>
    </source>
</evidence>
<sequence>MSIFKKVLASVGIGSAKVDTRLDHPRVSPGETISGVIHIQGGQLDQQIESIYMYLKTEYLKEENDKKMTHTAEIAKYHITDGFLLRQGEGREVAFTLEIPENAPLSLQNTPVWLETGLDIDMAIDPRDRDQIDIVAGPNVATVMEALNELGFRLREISNDYSPNLGGQLPFVQEFEYVPTTNFHGALEELEVLYFPRGDDLELFLQIDRRARGFKGKLEEQLGLDESLVRLTIPGSELRRGSTIVAGQLHDLISRYI</sequence>
<dbReference type="RefSeq" id="WP_036688240.1">
    <property type="nucleotide sequence ID" value="NZ_JNVM01000021.1"/>
</dbReference>
<proteinExistence type="predicted"/>
<dbReference type="EMBL" id="JNVM01000021">
    <property type="protein sequence ID" value="KEQ23602.1"/>
    <property type="molecule type" value="Genomic_DNA"/>
</dbReference>
<gene>
    <name evidence="1" type="ORF">ET33_15885</name>
</gene>
<accession>A0A081NYS9</accession>
<dbReference type="PANTHER" id="PTHR40053:SF1">
    <property type="entry name" value="SPORULATION-CONTROL PROTEIN SPO0M"/>
    <property type="match status" value="1"/>
</dbReference>
<dbReference type="PANTHER" id="PTHR40053">
    <property type="entry name" value="SPORULATION-CONTROL PROTEIN SPO0M"/>
    <property type="match status" value="1"/>
</dbReference>
<name>A0A081NYS9_9BACL</name>
<keyword evidence="2" id="KW-1185">Reference proteome</keyword>